<evidence type="ECO:0008006" key="3">
    <source>
        <dbReference type="Google" id="ProtNLM"/>
    </source>
</evidence>
<dbReference type="Pfam" id="PF02810">
    <property type="entry name" value="SEC-C"/>
    <property type="match status" value="1"/>
</dbReference>
<dbReference type="Proteomes" id="UP000019102">
    <property type="component" value="Unassembled WGS sequence"/>
</dbReference>
<dbReference type="STRING" id="1298598.JCM21714_2240"/>
<dbReference type="Pfam" id="PF06685">
    <property type="entry name" value="DUF1186"/>
    <property type="match status" value="1"/>
</dbReference>
<dbReference type="PANTHER" id="PTHR33747">
    <property type="entry name" value="UPF0225 PROTEIN SCO1677"/>
    <property type="match status" value="1"/>
</dbReference>
<dbReference type="Gene3D" id="3.10.450.50">
    <property type="match status" value="1"/>
</dbReference>
<dbReference type="SUPFAM" id="SSF103642">
    <property type="entry name" value="Sec-C motif"/>
    <property type="match status" value="1"/>
</dbReference>
<reference evidence="1 2" key="1">
    <citation type="journal article" date="2014" name="Genome Announc.">
        <title>Draft Genome Sequence of the Boron-Tolerant and Moderately Halotolerant Bacterium Gracilibacillus boraciitolerans JCM 21714T.</title>
        <authorList>
            <person name="Ahmed I."/>
            <person name="Oshima K."/>
            <person name="Suda W."/>
            <person name="Kitamura K."/>
            <person name="Iida T."/>
            <person name="Ohmori Y."/>
            <person name="Fujiwara T."/>
            <person name="Hattori M."/>
            <person name="Ohkuma M."/>
        </authorList>
    </citation>
    <scope>NUCLEOTIDE SEQUENCE [LARGE SCALE GENOMIC DNA]</scope>
    <source>
        <strain evidence="1 2">JCM 21714</strain>
    </source>
</reference>
<comment type="caution">
    <text evidence="1">The sequence shown here is derived from an EMBL/GenBank/DDBJ whole genome shotgun (WGS) entry which is preliminary data.</text>
</comment>
<proteinExistence type="predicted"/>
<name>W4VIZ7_9BACI</name>
<dbReference type="EMBL" id="BAVS01000010">
    <property type="protein sequence ID" value="GAE93187.1"/>
    <property type="molecule type" value="Genomic_DNA"/>
</dbReference>
<organism evidence="1 2">
    <name type="scientific">Gracilibacillus boraciitolerans JCM 21714</name>
    <dbReference type="NCBI Taxonomy" id="1298598"/>
    <lineage>
        <taxon>Bacteria</taxon>
        <taxon>Bacillati</taxon>
        <taxon>Bacillota</taxon>
        <taxon>Bacilli</taxon>
        <taxon>Bacillales</taxon>
        <taxon>Bacillaceae</taxon>
        <taxon>Gracilibacillus</taxon>
    </lineage>
</organism>
<accession>W4VIZ7</accession>
<evidence type="ECO:0000313" key="1">
    <source>
        <dbReference type="EMBL" id="GAE93187.1"/>
    </source>
</evidence>
<keyword evidence="2" id="KW-1185">Reference proteome</keyword>
<dbReference type="OrthoDB" id="2963000at2"/>
<dbReference type="InterPro" id="IPR010602">
    <property type="entry name" value="DUF1186"/>
</dbReference>
<dbReference type="InterPro" id="IPR004027">
    <property type="entry name" value="SEC_C_motif"/>
</dbReference>
<dbReference type="eggNOG" id="COG3012">
    <property type="taxonomic scope" value="Bacteria"/>
</dbReference>
<sequence length="297" mass="33997">MRELIEKISFIEKGKFPKKELEEIIANKEEAIPELLQVIDQFIDDPSITSDNQNYFGHLYAFYLLSQFREQALFPKFMQTLHWSEDELNWTLGDFLTEGSGRVLASVYNGDLDALKELLENENAYEFARGQAISAITILVLQEQLDREEISAYYRQLLKSKRMTSYLYADLIASACDLHLEELVPDIQWAYEEGLVDSGVIDLSDVKAEMAEAETAKLEYSKSDIHNKYIDNTIEELQGWYIFNKHKTTKAKLPKIPKKSLKIPSGNKPIVKNQKIGRNDPCTCGSGKKYKKCCGVS</sequence>
<evidence type="ECO:0000313" key="2">
    <source>
        <dbReference type="Proteomes" id="UP000019102"/>
    </source>
</evidence>
<protein>
    <recommendedName>
        <fullName evidence="3">Protein export cytoplasm protein SecA ATPase RNA helicase</fullName>
    </recommendedName>
</protein>
<dbReference type="AlphaFoldDB" id="W4VIZ7"/>
<gene>
    <name evidence="1" type="ORF">JCM21714_2240</name>
</gene>
<dbReference type="PANTHER" id="PTHR33747:SF1">
    <property type="entry name" value="ADENYLATE CYCLASE-ASSOCIATED CAP C-TERMINAL DOMAIN-CONTAINING PROTEIN"/>
    <property type="match status" value="1"/>
</dbReference>